<dbReference type="InterPro" id="IPR036049">
    <property type="entry name" value="Ribosomal_uL29_sf"/>
</dbReference>
<name>A9V9J1_MONBE</name>
<dbReference type="EMBL" id="CH991570">
    <property type="protein sequence ID" value="EDQ85804.1"/>
    <property type="molecule type" value="Genomic_DNA"/>
</dbReference>
<dbReference type="GO" id="GO:0003735">
    <property type="term" value="F:structural constituent of ribosome"/>
    <property type="evidence" value="ECO:0000318"/>
    <property type="project" value="GO_Central"/>
</dbReference>
<protein>
    <recommendedName>
        <fullName evidence="6">60S ribosomal protein L35</fullName>
    </recommendedName>
</protein>
<dbReference type="RefSeq" id="XP_001749283.1">
    <property type="nucleotide sequence ID" value="XM_001749231.1"/>
</dbReference>
<keyword evidence="5" id="KW-1185">Reference proteome</keyword>
<dbReference type="InterPro" id="IPR045059">
    <property type="entry name" value="Ribosomal_uL29_euk"/>
</dbReference>
<organism evidence="4 5">
    <name type="scientific">Monosiga brevicollis</name>
    <name type="common">Choanoflagellate</name>
    <dbReference type="NCBI Taxonomy" id="81824"/>
    <lineage>
        <taxon>Eukaryota</taxon>
        <taxon>Choanoflagellata</taxon>
        <taxon>Craspedida</taxon>
        <taxon>Salpingoecidae</taxon>
        <taxon>Monosiga</taxon>
    </lineage>
</organism>
<dbReference type="AlphaFoldDB" id="A9V9J1"/>
<evidence type="ECO:0000313" key="4">
    <source>
        <dbReference type="EMBL" id="EDQ85804.1"/>
    </source>
</evidence>
<dbReference type="FunCoup" id="A9V9J1">
    <property type="interactions" value="1090"/>
</dbReference>
<gene>
    <name evidence="4" type="ORF">MONBRDRAFT_38639</name>
</gene>
<evidence type="ECO:0000256" key="2">
    <source>
        <dbReference type="ARBA" id="ARBA00022980"/>
    </source>
</evidence>
<dbReference type="PANTHER" id="PTHR45722:SF2">
    <property type="entry name" value="LARGE RIBOSOMAL SUBUNIT PROTEIN UL29-RELATED"/>
    <property type="match status" value="1"/>
</dbReference>
<dbReference type="GO" id="GO:0022625">
    <property type="term" value="C:cytosolic large ribosomal subunit"/>
    <property type="evidence" value="ECO:0000318"/>
    <property type="project" value="GO_Central"/>
</dbReference>
<reference evidence="4 5" key="1">
    <citation type="journal article" date="2008" name="Nature">
        <title>The genome of the choanoflagellate Monosiga brevicollis and the origin of metazoans.</title>
        <authorList>
            <consortium name="JGI Sequencing"/>
            <person name="King N."/>
            <person name="Westbrook M.J."/>
            <person name="Young S.L."/>
            <person name="Kuo A."/>
            <person name="Abedin M."/>
            <person name="Chapman J."/>
            <person name="Fairclough S."/>
            <person name="Hellsten U."/>
            <person name="Isogai Y."/>
            <person name="Letunic I."/>
            <person name="Marr M."/>
            <person name="Pincus D."/>
            <person name="Putnam N."/>
            <person name="Rokas A."/>
            <person name="Wright K.J."/>
            <person name="Zuzow R."/>
            <person name="Dirks W."/>
            <person name="Good M."/>
            <person name="Goodstein D."/>
            <person name="Lemons D."/>
            <person name="Li W."/>
            <person name="Lyons J.B."/>
            <person name="Morris A."/>
            <person name="Nichols S."/>
            <person name="Richter D.J."/>
            <person name="Salamov A."/>
            <person name="Bork P."/>
            <person name="Lim W.A."/>
            <person name="Manning G."/>
            <person name="Miller W.T."/>
            <person name="McGinnis W."/>
            <person name="Shapiro H."/>
            <person name="Tjian R."/>
            <person name="Grigoriev I.V."/>
            <person name="Rokhsar D."/>
        </authorList>
    </citation>
    <scope>NUCLEOTIDE SEQUENCE [LARGE SCALE GENOMIC DNA]</scope>
    <source>
        <strain evidence="5">MX1 / ATCC 50154</strain>
    </source>
</reference>
<dbReference type="InterPro" id="IPR001854">
    <property type="entry name" value="Ribosomal_uL29"/>
</dbReference>
<dbReference type="eggNOG" id="KOG3436">
    <property type="taxonomic scope" value="Eukaryota"/>
</dbReference>
<comment type="similarity">
    <text evidence="1">Belongs to the universal ribosomal protein uL29 family.</text>
</comment>
<dbReference type="STRING" id="81824.A9V9J1"/>
<dbReference type="PANTHER" id="PTHR45722">
    <property type="entry name" value="60S RIBOSOMAL PROTEIN L35"/>
    <property type="match status" value="1"/>
</dbReference>
<accession>A9V9J1</accession>
<dbReference type="GO" id="GO:0006412">
    <property type="term" value="P:translation"/>
    <property type="evidence" value="ECO:0007669"/>
    <property type="project" value="InterPro"/>
</dbReference>
<dbReference type="InParanoid" id="A9V9J1"/>
<dbReference type="NCBIfam" id="TIGR00012">
    <property type="entry name" value="L29"/>
    <property type="match status" value="1"/>
</dbReference>
<dbReference type="SUPFAM" id="SSF46561">
    <property type="entry name" value="Ribosomal protein L29 (L29p)"/>
    <property type="match status" value="1"/>
</dbReference>
<dbReference type="HAMAP" id="MF_00374">
    <property type="entry name" value="Ribosomal_uL29"/>
    <property type="match status" value="1"/>
</dbReference>
<dbReference type="KEGG" id="mbr:MONBRDRAFT_38639"/>
<dbReference type="OMA" id="VMNQKAR"/>
<keyword evidence="3" id="KW-0687">Ribonucleoprotein</keyword>
<evidence type="ECO:0000256" key="3">
    <source>
        <dbReference type="ARBA" id="ARBA00023274"/>
    </source>
</evidence>
<dbReference type="FunFam" id="6.10.250.3450:FF:000001">
    <property type="entry name" value="60S ribosomal protein L35"/>
    <property type="match status" value="1"/>
</dbReference>
<dbReference type="GeneID" id="5894639"/>
<dbReference type="GO" id="GO:0000463">
    <property type="term" value="P:maturation of LSU-rRNA from tricistronic rRNA transcript (SSU-rRNA, 5.8S rRNA, LSU-rRNA)"/>
    <property type="evidence" value="ECO:0000318"/>
    <property type="project" value="GO_Central"/>
</dbReference>
<dbReference type="Gene3D" id="1.10.287.310">
    <property type="match status" value="1"/>
</dbReference>
<proteinExistence type="inferred from homology"/>
<evidence type="ECO:0000256" key="1">
    <source>
        <dbReference type="ARBA" id="ARBA00009254"/>
    </source>
</evidence>
<dbReference type="Proteomes" id="UP000001357">
    <property type="component" value="Unassembled WGS sequence"/>
</dbReference>
<dbReference type="Gene3D" id="6.10.250.3450">
    <property type="match status" value="1"/>
</dbReference>
<dbReference type="FunFam" id="1.10.287.310:FF:000002">
    <property type="entry name" value="60S ribosomal protein L35"/>
    <property type="match status" value="1"/>
</dbReference>
<dbReference type="Pfam" id="PF00831">
    <property type="entry name" value="Ribosomal_L29"/>
    <property type="match status" value="1"/>
</dbReference>
<sequence length="127" mass="14690">MAETSSRAKAYKLRALSKDDLLKTLQEYKAELAGLRVEQITNGTASKISQIKVFRKNIAVAKTVINLKTREELRKHYKGAKYVPLDLRVRKTRAQRRALTKHERAQKTVRQQKRDAHFARKVYAVKA</sequence>
<evidence type="ECO:0000313" key="5">
    <source>
        <dbReference type="Proteomes" id="UP000001357"/>
    </source>
</evidence>
<dbReference type="GO" id="GO:0003729">
    <property type="term" value="F:mRNA binding"/>
    <property type="evidence" value="ECO:0000318"/>
    <property type="project" value="GO_Central"/>
</dbReference>
<keyword evidence="2" id="KW-0689">Ribosomal protein</keyword>
<evidence type="ECO:0008006" key="6">
    <source>
        <dbReference type="Google" id="ProtNLM"/>
    </source>
</evidence>